<dbReference type="EMBL" id="CP032819">
    <property type="protein sequence ID" value="AZS30650.1"/>
    <property type="molecule type" value="Genomic_DNA"/>
</dbReference>
<evidence type="ECO:0000256" key="2">
    <source>
        <dbReference type="ARBA" id="ARBA00006275"/>
    </source>
</evidence>
<comment type="similarity">
    <text evidence="2">Belongs to the SusD family.</text>
</comment>
<gene>
    <name evidence="8" type="ORF">D8S85_14590</name>
</gene>
<keyword evidence="4" id="KW-0472">Membrane</keyword>
<dbReference type="OrthoDB" id="729505at2"/>
<dbReference type="Gene3D" id="1.25.40.390">
    <property type="match status" value="1"/>
</dbReference>
<keyword evidence="3" id="KW-0732">Signal</keyword>
<organism evidence="8 9">
    <name type="scientific">Butyricimonas faecalis</name>
    <dbReference type="NCBI Taxonomy" id="2093856"/>
    <lineage>
        <taxon>Bacteria</taxon>
        <taxon>Pseudomonadati</taxon>
        <taxon>Bacteroidota</taxon>
        <taxon>Bacteroidia</taxon>
        <taxon>Bacteroidales</taxon>
        <taxon>Odoribacteraceae</taxon>
        <taxon>Butyricimonas</taxon>
    </lineage>
</organism>
<dbReference type="KEGG" id="buy:D8S85_14590"/>
<evidence type="ECO:0000259" key="7">
    <source>
        <dbReference type="Pfam" id="PF14322"/>
    </source>
</evidence>
<evidence type="ECO:0000313" key="9">
    <source>
        <dbReference type="Proteomes" id="UP000270673"/>
    </source>
</evidence>
<reference evidence="8 9" key="1">
    <citation type="submission" date="2018-10" db="EMBL/GenBank/DDBJ databases">
        <title>Butyricimonas faecalis sp. nov., isolated from human faeces and emended description of the genus Butyricimonas.</title>
        <authorList>
            <person name="Le Roy T."/>
            <person name="Van der Smissen P."/>
            <person name="Paquot A."/>
            <person name="Delzenne N."/>
            <person name="Muccioli G."/>
            <person name="Collet J.-F."/>
            <person name="Cani P.D."/>
        </authorList>
    </citation>
    <scope>NUCLEOTIDE SEQUENCE [LARGE SCALE GENOMIC DNA]</scope>
    <source>
        <strain evidence="8 9">H184</strain>
    </source>
</reference>
<name>A0A3Q9IRW0_9BACT</name>
<dbReference type="InterPro" id="IPR033985">
    <property type="entry name" value="SusD-like_N"/>
</dbReference>
<dbReference type="RefSeq" id="WP_106481306.1">
    <property type="nucleotide sequence ID" value="NZ_CP032819.1"/>
</dbReference>
<protein>
    <submittedName>
        <fullName evidence="8">RagB/SusD family nutrient uptake outer membrane protein</fullName>
    </submittedName>
</protein>
<sequence length="463" mass="53200">MKNLKNISVFLIVFFACVSCKEYLDVKPKGEVIPKTAEEFAALLNSHLSEIDDGYDDAILGNAMEKLEFECFSDNVENSLTKNVVGMGAIPKYVGDRLNSFKSEYEKLYALIRNCNLVIHEMKETDTEMAKACYATAYTLRGVAYYNLMRLFCEPYNKQKADEQLGLSIVTRFDMEARPKRSSLQEIVSLIEEDLKKGISYNSQSEIYRYTVDVAKAYLARLYFWSQNWEQAIPVAKEILEAYPLVEGNEYVEMLSAQHARKGNILLRSYMLSHTSGDQNYNGAKGYLAVKPVSKSFIDLFVEKEQDVRYSFLFNNKREAQKVPLACVRSAEMCLIMAESYAYLNQTREALEYLNLLRSKRISNYTPYTMGNLPAVDELALVRVNAEGGAFTPLLWAIHCERRKELFMEGDRWFDLKRNGCPEFWIAKDGLKYETKQFMYTAPIPSRDIDLIPGMIQNEGYVK</sequence>
<dbReference type="GO" id="GO:0009279">
    <property type="term" value="C:cell outer membrane"/>
    <property type="evidence" value="ECO:0007669"/>
    <property type="project" value="UniProtKB-SubCell"/>
</dbReference>
<evidence type="ECO:0000313" key="8">
    <source>
        <dbReference type="EMBL" id="AZS30650.1"/>
    </source>
</evidence>
<feature type="domain" description="SusD-like N-terminal" evidence="7">
    <location>
        <begin position="22"/>
        <end position="223"/>
    </location>
</feature>
<evidence type="ECO:0000256" key="3">
    <source>
        <dbReference type="ARBA" id="ARBA00022729"/>
    </source>
</evidence>
<keyword evidence="5" id="KW-0998">Cell outer membrane</keyword>
<dbReference type="AlphaFoldDB" id="A0A3Q9IRW0"/>
<evidence type="ECO:0000256" key="4">
    <source>
        <dbReference type="ARBA" id="ARBA00023136"/>
    </source>
</evidence>
<comment type="subcellular location">
    <subcellularLocation>
        <location evidence="1">Cell outer membrane</location>
    </subcellularLocation>
</comment>
<dbReference type="SUPFAM" id="SSF48452">
    <property type="entry name" value="TPR-like"/>
    <property type="match status" value="1"/>
</dbReference>
<evidence type="ECO:0000256" key="1">
    <source>
        <dbReference type="ARBA" id="ARBA00004442"/>
    </source>
</evidence>
<dbReference type="InterPro" id="IPR011990">
    <property type="entry name" value="TPR-like_helical_dom_sf"/>
</dbReference>
<evidence type="ECO:0000259" key="6">
    <source>
        <dbReference type="Pfam" id="PF07980"/>
    </source>
</evidence>
<dbReference type="Pfam" id="PF07980">
    <property type="entry name" value="SusD_RagB"/>
    <property type="match status" value="1"/>
</dbReference>
<proteinExistence type="inferred from homology"/>
<keyword evidence="9" id="KW-1185">Reference proteome</keyword>
<evidence type="ECO:0000256" key="5">
    <source>
        <dbReference type="ARBA" id="ARBA00023237"/>
    </source>
</evidence>
<dbReference type="InterPro" id="IPR012944">
    <property type="entry name" value="SusD_RagB_dom"/>
</dbReference>
<feature type="domain" description="RagB/SusD" evidence="6">
    <location>
        <begin position="317"/>
        <end position="461"/>
    </location>
</feature>
<dbReference type="PROSITE" id="PS51257">
    <property type="entry name" value="PROKAR_LIPOPROTEIN"/>
    <property type="match status" value="1"/>
</dbReference>
<accession>A0A3Q9IRW0</accession>
<dbReference type="Pfam" id="PF14322">
    <property type="entry name" value="SusD-like_3"/>
    <property type="match status" value="1"/>
</dbReference>
<dbReference type="Proteomes" id="UP000270673">
    <property type="component" value="Chromosome"/>
</dbReference>